<organism evidence="1 2">
    <name type="scientific">Streptomyces lividans 1326</name>
    <dbReference type="NCBI Taxonomy" id="1200984"/>
    <lineage>
        <taxon>Bacteria</taxon>
        <taxon>Bacillati</taxon>
        <taxon>Actinomycetota</taxon>
        <taxon>Actinomycetes</taxon>
        <taxon>Kitasatosporales</taxon>
        <taxon>Streptomycetaceae</taxon>
        <taxon>Streptomyces</taxon>
    </lineage>
</organism>
<dbReference type="SUPFAM" id="SSF48452">
    <property type="entry name" value="TPR-like"/>
    <property type="match status" value="1"/>
</dbReference>
<dbReference type="InterPro" id="IPR011990">
    <property type="entry name" value="TPR-like_helical_dom_sf"/>
</dbReference>
<name>A0A7U9DKG9_STRLI</name>
<sequence>MRNFVHCSRAACKVSDPAATLSEPRIPPGGYACAALKAVKGVKDHFGPEGQPMARERNVALAALLREAGWSQPQAAAAVARVAAESGARELEAISRSHIAMWVQGTKPSGRAPHILRETLSRRLSRRLTLADLGLEDGPTGLTDSSSDWSVDPLTVLAELGSDDLDMHRRKLLATAAYSAAGLTLPASSWWTTAPAAAASRPAVSPRLVTQADIDDVRNLTAFYSARDQQRGGASGRSALAGHLRDEAVPLLGSRSRTERHRRDTYSAVAEMTYIAGWMAFDASQHRTAQRYLTLAARIAAEAGDGPLGGHILRALAHQAVDLGHRRRALDLAEASMAPAHYHQASSREKALLSIVHARALAADGDRPGTLAAISRAERDLEHADNENAPDRVGFFQEASLAHETACALRDLGKPVEAEMHFQRSVRTRRRQQYARTHSVTLGYLGAVQVQQGRLDEACGTWGQALDAMAGVQSGRARDVIVRMQSDLSPVRQRGGRYVAELDRRAREVLRAIG</sequence>
<evidence type="ECO:0000313" key="1">
    <source>
        <dbReference type="EMBL" id="EOY45619.1"/>
    </source>
</evidence>
<gene>
    <name evidence="1" type="ORF">SLI_0901</name>
</gene>
<dbReference type="Proteomes" id="UP000014062">
    <property type="component" value="Chromosome"/>
</dbReference>
<evidence type="ECO:0000313" key="2">
    <source>
        <dbReference type="Proteomes" id="UP000014062"/>
    </source>
</evidence>
<dbReference type="Gene3D" id="1.25.40.10">
    <property type="entry name" value="Tetratricopeptide repeat domain"/>
    <property type="match status" value="1"/>
</dbReference>
<reference evidence="2" key="1">
    <citation type="journal article" date="2013" name="Genome Biol. Evol.">
        <title>The genome sequence of Streptomyces lividans 66 reveals a novel tRNA-dependent peptide biosynthetic system within a metal-related genomic island.</title>
        <authorList>
            <person name="Cruz-Morales P."/>
            <person name="Vijgenboom E."/>
            <person name="Iruegas-Bocardo F."/>
            <person name="Girard G."/>
            <person name="Yanez-Guerra L.A."/>
            <person name="Ramos-Aboites H.E."/>
            <person name="Pernodet J.L."/>
            <person name="Anne J."/>
            <person name="van Wezel G.P."/>
            <person name="Barona-Gomez F."/>
        </authorList>
    </citation>
    <scope>NUCLEOTIDE SEQUENCE [LARGE SCALE GENOMIC DNA]</scope>
    <source>
        <strain evidence="2">1326</strain>
    </source>
</reference>
<dbReference type="EMBL" id="CM001889">
    <property type="protein sequence ID" value="EOY45619.1"/>
    <property type="molecule type" value="Genomic_DNA"/>
</dbReference>
<protein>
    <submittedName>
        <fullName evidence="1">Tat (Twin-arginine translocation) pathway signal sequence domain-containing protein</fullName>
    </submittedName>
</protein>
<accession>A0A7U9DKG9</accession>
<dbReference type="AlphaFoldDB" id="A0A7U9DKG9"/>
<proteinExistence type="predicted"/>